<evidence type="ECO:0000256" key="5">
    <source>
        <dbReference type="ARBA" id="ARBA00022692"/>
    </source>
</evidence>
<dbReference type="PRINTS" id="PR00173">
    <property type="entry name" value="EDTRNSPORT"/>
</dbReference>
<feature type="transmembrane region" description="Helical" evidence="9">
    <location>
        <begin position="300"/>
        <end position="319"/>
    </location>
</feature>
<evidence type="ECO:0000313" key="10">
    <source>
        <dbReference type="EMBL" id="EEQ94030.1"/>
    </source>
</evidence>
<evidence type="ECO:0000256" key="9">
    <source>
        <dbReference type="SAM" id="Phobius"/>
    </source>
</evidence>
<dbReference type="GO" id="GO:0005886">
    <property type="term" value="C:plasma membrane"/>
    <property type="evidence" value="ECO:0007669"/>
    <property type="project" value="UniProtKB-SubCell"/>
</dbReference>
<name>C4WNV3_9HYPH</name>
<comment type="similarity">
    <text evidence="2">Belongs to the dicarboxylate/amino acid:cation symporter (DAACS) (TC 2.A.23) family.</text>
</comment>
<evidence type="ECO:0000256" key="4">
    <source>
        <dbReference type="ARBA" id="ARBA00022475"/>
    </source>
</evidence>
<feature type="transmembrane region" description="Helical" evidence="9">
    <location>
        <begin position="219"/>
        <end position="242"/>
    </location>
</feature>
<keyword evidence="7 9" id="KW-1133">Transmembrane helix</keyword>
<dbReference type="NCBIfam" id="NF009587">
    <property type="entry name" value="PRK13027.1"/>
    <property type="match status" value="1"/>
</dbReference>
<keyword evidence="5 9" id="KW-0812">Transmembrane</keyword>
<dbReference type="RefSeq" id="WP_006469370.1">
    <property type="nucleotide sequence ID" value="NZ_ACQA01000002.1"/>
</dbReference>
<evidence type="ECO:0000256" key="7">
    <source>
        <dbReference type="ARBA" id="ARBA00022989"/>
    </source>
</evidence>
<dbReference type="SUPFAM" id="SSF118215">
    <property type="entry name" value="Proton glutamate symport protein"/>
    <property type="match status" value="1"/>
</dbReference>
<evidence type="ECO:0000256" key="8">
    <source>
        <dbReference type="ARBA" id="ARBA00023136"/>
    </source>
</evidence>
<comment type="caution">
    <text evidence="10">The sequence shown here is derived from an EMBL/GenBank/DDBJ whole genome shotgun (WGS) entry which is preliminary data.</text>
</comment>
<dbReference type="PANTHER" id="PTHR42865:SF1">
    <property type="entry name" value="AEROBIC C4-DICARBOXYLATE TRANSPORT PROTEIN"/>
    <property type="match status" value="1"/>
</dbReference>
<accession>C4WNV3</accession>
<keyword evidence="8 9" id="KW-0472">Membrane</keyword>
<dbReference type="FunFam" id="1.10.3860.10:FF:000001">
    <property type="entry name" value="C4-dicarboxylate transport protein"/>
    <property type="match status" value="1"/>
</dbReference>
<dbReference type="Pfam" id="PF00375">
    <property type="entry name" value="SDF"/>
    <property type="match status" value="1"/>
</dbReference>
<keyword evidence="4" id="KW-1003">Cell membrane</keyword>
<dbReference type="Gene3D" id="1.10.3860.10">
    <property type="entry name" value="Sodium:dicarboxylate symporter"/>
    <property type="match status" value="1"/>
</dbReference>
<evidence type="ECO:0000313" key="11">
    <source>
        <dbReference type="Proteomes" id="UP000004386"/>
    </source>
</evidence>
<dbReference type="InterPro" id="IPR001991">
    <property type="entry name" value="Na-dicarboxylate_symporter"/>
</dbReference>
<dbReference type="Proteomes" id="UP000004386">
    <property type="component" value="Unassembled WGS sequence"/>
</dbReference>
<dbReference type="InterPro" id="IPR036458">
    <property type="entry name" value="Na:dicarbo_symporter_sf"/>
</dbReference>
<evidence type="ECO:0000256" key="2">
    <source>
        <dbReference type="ARBA" id="ARBA00006148"/>
    </source>
</evidence>
<feature type="transmembrane region" description="Helical" evidence="9">
    <location>
        <begin position="43"/>
        <end position="64"/>
    </location>
</feature>
<evidence type="ECO:0000256" key="6">
    <source>
        <dbReference type="ARBA" id="ARBA00022847"/>
    </source>
</evidence>
<dbReference type="EMBL" id="ACQA01000002">
    <property type="protein sequence ID" value="EEQ94030.1"/>
    <property type="molecule type" value="Genomic_DNA"/>
</dbReference>
<feature type="transmembrane region" description="Helical" evidence="9">
    <location>
        <begin position="381"/>
        <end position="401"/>
    </location>
</feature>
<dbReference type="AlphaFoldDB" id="C4WNV3"/>
<keyword evidence="6" id="KW-0769">Symport</keyword>
<dbReference type="GO" id="GO:0015141">
    <property type="term" value="F:succinate transmembrane transporter activity"/>
    <property type="evidence" value="ECO:0007669"/>
    <property type="project" value="TreeGrafter"/>
</dbReference>
<proteinExistence type="inferred from homology"/>
<dbReference type="PROSITE" id="PS00713">
    <property type="entry name" value="NA_DICARBOXYL_SYMP_1"/>
    <property type="match status" value="1"/>
</dbReference>
<comment type="subcellular location">
    <subcellularLocation>
        <location evidence="1">Cell inner membrane</location>
        <topology evidence="1">Multi-pass membrane protein</topology>
    </subcellularLocation>
</comment>
<feature type="transmembrane region" description="Helical" evidence="9">
    <location>
        <begin position="188"/>
        <end position="213"/>
    </location>
</feature>
<feature type="transmembrane region" description="Helical" evidence="9">
    <location>
        <begin position="12"/>
        <end position="31"/>
    </location>
</feature>
<evidence type="ECO:0000256" key="3">
    <source>
        <dbReference type="ARBA" id="ARBA00022448"/>
    </source>
</evidence>
<feature type="transmembrane region" description="Helical" evidence="9">
    <location>
        <begin position="350"/>
        <end position="375"/>
    </location>
</feature>
<dbReference type="HOGENOM" id="CLU_019375_7_0_5"/>
<keyword evidence="3" id="KW-0813">Transport</keyword>
<organism evidence="10 11">
    <name type="scientific">Brucella intermedia LMG 3301</name>
    <dbReference type="NCBI Taxonomy" id="641118"/>
    <lineage>
        <taxon>Bacteria</taxon>
        <taxon>Pseudomonadati</taxon>
        <taxon>Pseudomonadota</taxon>
        <taxon>Alphaproteobacteria</taxon>
        <taxon>Hyphomicrobiales</taxon>
        <taxon>Brucellaceae</taxon>
        <taxon>Brucella/Ochrobactrum group</taxon>
        <taxon>Brucella</taxon>
    </lineage>
</organism>
<feature type="transmembrane region" description="Helical" evidence="9">
    <location>
        <begin position="76"/>
        <end position="98"/>
    </location>
</feature>
<feature type="transmembrane region" description="Helical" evidence="9">
    <location>
        <begin position="150"/>
        <end position="167"/>
    </location>
</feature>
<sequence>MARFFKSLFGQVIFALILGILVGVFWPQFAVSLKPLGDGFIKLIKMIIAPLVFCVVVHGIVGAGDLKKVGRVGLKSLIYFEAVTTIALVLGIILAYTFSPGKGMNVDVSSLDATALTTYTANAEQVTDTVGFLMKIIPTTVFNAFTTGDILQVLLISILFGAGLALMGEKGRSVGNMIEEVGAVLFKIIGFIVRLAPLGVLGAVSFTVGRYGIASLQQLGFLVLLFYAGVFFFVFVVLGAILRMAGFSIISLIKYFREELAVVTGTASSDSVLPQVMRKLEGLGIKDSTVGLVIPTGYSFNLDAFSLYLTLVVVFIAQATNTDLSFGHMLLILGVALLTSKGAHGIPGSAIVVLAATLSAIPDIPMIGLVLVLSVDWFVGIVRALGNLIGNCVATVVIATWEGDIDKEKADRVLAGERDFDTSVVLTEPASTVAVKVNS</sequence>
<dbReference type="PANTHER" id="PTHR42865">
    <property type="entry name" value="PROTON/GLUTAMATE-ASPARTATE SYMPORTER"/>
    <property type="match status" value="1"/>
</dbReference>
<dbReference type="GO" id="GO:0070778">
    <property type="term" value="P:L-aspartate transmembrane transport"/>
    <property type="evidence" value="ECO:0007669"/>
    <property type="project" value="TreeGrafter"/>
</dbReference>
<reference evidence="10 11" key="1">
    <citation type="submission" date="2009-05" db="EMBL/GenBank/DDBJ databases">
        <authorList>
            <person name="Setubal J.C."/>
            <person name="Boyle S."/>
            <person name="Crasta O.R."/>
            <person name="Gillespie J.J."/>
            <person name="Kenyon R.W."/>
            <person name="Lu J."/>
            <person name="Mane S."/>
            <person name="Nagrani S."/>
            <person name="Shallom J.M."/>
            <person name="Shallom S."/>
            <person name="Shukla M."/>
            <person name="Snyder E.E."/>
            <person name="Sobral B.W."/>
            <person name="Wattam A.R."/>
            <person name="Will R."/>
            <person name="Williams K."/>
            <person name="Yoo H."/>
            <person name="Munk C."/>
            <person name="Tapia R."/>
            <person name="Green L."/>
            <person name="Rogers Y."/>
            <person name="Detter J.C."/>
            <person name="Bruce D."/>
            <person name="Brettin T.S."/>
            <person name="Tsolis R."/>
        </authorList>
    </citation>
    <scope>NUCLEOTIDE SEQUENCE [LARGE SCALE GENOMIC DNA]</scope>
    <source>
        <strain evidence="10 11">LMG 3301</strain>
    </source>
</reference>
<dbReference type="InterPro" id="IPR018107">
    <property type="entry name" value="Na-dicarboxylate_symporter_CS"/>
</dbReference>
<dbReference type="GeneID" id="57304300"/>
<evidence type="ECO:0000256" key="1">
    <source>
        <dbReference type="ARBA" id="ARBA00004429"/>
    </source>
</evidence>
<protein>
    <submittedName>
        <fullName evidence="10">C4-dicarboxylate transport protein</fullName>
    </submittedName>
</protein>
<dbReference type="GO" id="GO:0015366">
    <property type="term" value="F:malate:proton symporter activity"/>
    <property type="evidence" value="ECO:0007669"/>
    <property type="project" value="TreeGrafter"/>
</dbReference>
<gene>
    <name evidence="10" type="ORF">OINT_2001231</name>
</gene>
<dbReference type="GO" id="GO:0015138">
    <property type="term" value="F:fumarate transmembrane transporter activity"/>
    <property type="evidence" value="ECO:0007669"/>
    <property type="project" value="TreeGrafter"/>
</dbReference>
<dbReference type="NCBIfam" id="NF002461">
    <property type="entry name" value="PRK01663.1"/>
    <property type="match status" value="1"/>
</dbReference>
<dbReference type="PROSITE" id="PS00714">
    <property type="entry name" value="NA_DICARBOXYL_SYMP_2"/>
    <property type="match status" value="1"/>
</dbReference>